<dbReference type="SUPFAM" id="SSF53335">
    <property type="entry name" value="S-adenosyl-L-methionine-dependent methyltransferases"/>
    <property type="match status" value="1"/>
</dbReference>
<proteinExistence type="predicted"/>
<reference evidence="1 2" key="1">
    <citation type="submission" date="2018-05" db="EMBL/GenBank/DDBJ databases">
        <title>Genomic Encyclopedia of Type Strains, Phase IV (KMG-IV): sequencing the most valuable type-strain genomes for metagenomic binning, comparative biology and taxonomic classification.</title>
        <authorList>
            <person name="Goeker M."/>
        </authorList>
    </citation>
    <scope>NUCLEOTIDE SEQUENCE [LARGE SCALE GENOMIC DNA]</scope>
    <source>
        <strain evidence="1 2">DSM 6462</strain>
    </source>
</reference>
<dbReference type="InterPro" id="IPR029063">
    <property type="entry name" value="SAM-dependent_MTases_sf"/>
</dbReference>
<protein>
    <recommendedName>
        <fullName evidence="3">FkbM family methyltransferase</fullName>
    </recommendedName>
</protein>
<comment type="caution">
    <text evidence="1">The sequence shown here is derived from an EMBL/GenBank/DDBJ whole genome shotgun (WGS) entry which is preliminary data.</text>
</comment>
<gene>
    <name evidence="1" type="ORF">C7450_103389</name>
</gene>
<dbReference type="EMBL" id="QJJK01000003">
    <property type="protein sequence ID" value="PXW61868.1"/>
    <property type="molecule type" value="Genomic_DNA"/>
</dbReference>
<dbReference type="AlphaFoldDB" id="A0A2V3UCK4"/>
<dbReference type="RefSeq" id="WP_110374152.1">
    <property type="nucleotide sequence ID" value="NZ_JAHBRY010000001.1"/>
</dbReference>
<evidence type="ECO:0000313" key="1">
    <source>
        <dbReference type="EMBL" id="PXW61868.1"/>
    </source>
</evidence>
<dbReference type="Proteomes" id="UP000248021">
    <property type="component" value="Unassembled WGS sequence"/>
</dbReference>
<dbReference type="OrthoDB" id="9810122at2"/>
<evidence type="ECO:0000313" key="2">
    <source>
        <dbReference type="Proteomes" id="UP000248021"/>
    </source>
</evidence>
<organism evidence="1 2">
    <name type="scientific">Chelatococcus asaccharovorans</name>
    <dbReference type="NCBI Taxonomy" id="28210"/>
    <lineage>
        <taxon>Bacteria</taxon>
        <taxon>Pseudomonadati</taxon>
        <taxon>Pseudomonadota</taxon>
        <taxon>Alphaproteobacteria</taxon>
        <taxon>Hyphomicrobiales</taxon>
        <taxon>Chelatococcaceae</taxon>
        <taxon>Chelatococcus</taxon>
    </lineage>
</organism>
<evidence type="ECO:0008006" key="3">
    <source>
        <dbReference type="Google" id="ProtNLM"/>
    </source>
</evidence>
<accession>A0A2V3UCK4</accession>
<name>A0A2V3UCK4_9HYPH</name>
<sequence length="327" mass="35488">MLKRILRSIGWLVGAGAADHFATRGETRDLVARIARIEQHLDRLAQLSVTQAEQAQAQRFLQEKTCAELAYLNGLMRVVSADVVNASAGHPLLGAKTNLFSQNYEDAIISAIFGRIGSGQKRFLEVGVGDGTENNTRLLLELGWRGAWVECDPAAVAAIKHRLADYLADGRLVLIEEAVTAETINDVVARCGLSGEIDFLSLDIDMNTSHVWRALSLKARVACLEYNASFPPEVEFEVAYDPQAAWQGSSYFGASLLSLDTIARQKTMALVGCDLMGINAFFVRQDLAEAHFAGPHTPAAHYQPPRYALAGARGHPRAAGRFARAGA</sequence>
<keyword evidence="2" id="KW-1185">Reference proteome</keyword>